<dbReference type="Proteomes" id="UP000318878">
    <property type="component" value="Unassembled WGS sequence"/>
</dbReference>
<organism evidence="2 3">
    <name type="scientific">Blastopirellula retiformator</name>
    <dbReference type="NCBI Taxonomy" id="2527970"/>
    <lineage>
        <taxon>Bacteria</taxon>
        <taxon>Pseudomonadati</taxon>
        <taxon>Planctomycetota</taxon>
        <taxon>Planctomycetia</taxon>
        <taxon>Pirellulales</taxon>
        <taxon>Pirellulaceae</taxon>
        <taxon>Blastopirellula</taxon>
    </lineage>
</organism>
<name>A0A5C5VJ02_9BACT</name>
<dbReference type="OrthoDB" id="270669at2"/>
<evidence type="ECO:0000313" key="2">
    <source>
        <dbReference type="EMBL" id="TWT38624.1"/>
    </source>
</evidence>
<dbReference type="Gene3D" id="2.130.10.10">
    <property type="entry name" value="YVTN repeat-like/Quinoprotein amine dehydrogenase"/>
    <property type="match status" value="2"/>
</dbReference>
<proteinExistence type="predicted"/>
<dbReference type="PANTHER" id="PTHR19879:SF9">
    <property type="entry name" value="TRANSCRIPTION INITIATION FACTOR TFIID SUBUNIT 5"/>
    <property type="match status" value="1"/>
</dbReference>
<protein>
    <recommendedName>
        <fullName evidence="4">WD domain, G-beta repeat</fullName>
    </recommendedName>
</protein>
<comment type="caution">
    <text evidence="2">The sequence shown here is derived from an EMBL/GenBank/DDBJ whole genome shotgun (WGS) entry which is preliminary data.</text>
</comment>
<evidence type="ECO:0000256" key="1">
    <source>
        <dbReference type="SAM" id="SignalP"/>
    </source>
</evidence>
<dbReference type="RefSeq" id="WP_146428862.1">
    <property type="nucleotide sequence ID" value="NZ_SJPF01000001.1"/>
</dbReference>
<dbReference type="PANTHER" id="PTHR19879">
    <property type="entry name" value="TRANSCRIPTION INITIATION FACTOR TFIID"/>
    <property type="match status" value="1"/>
</dbReference>
<gene>
    <name evidence="2" type="ORF">Enr8_03170</name>
</gene>
<dbReference type="AlphaFoldDB" id="A0A5C5VJ02"/>
<feature type="chain" id="PRO_5022932213" description="WD domain, G-beta repeat" evidence="1">
    <location>
        <begin position="29"/>
        <end position="418"/>
    </location>
</feature>
<dbReference type="InterPro" id="IPR011047">
    <property type="entry name" value="Quinoprotein_ADH-like_sf"/>
</dbReference>
<dbReference type="InterPro" id="IPR015943">
    <property type="entry name" value="WD40/YVTN_repeat-like_dom_sf"/>
</dbReference>
<evidence type="ECO:0008006" key="4">
    <source>
        <dbReference type="Google" id="ProtNLM"/>
    </source>
</evidence>
<sequence length="418" mass="45456" precursor="true">MPRLPSICRHRVGWVGLLLAATANFAVAEEPVVAPAARHQQGNAQSVAFSPDGRLVAAGFGGPVVTRDKQRVKQGRIVVWEAATGKLVHQVEAYGDVVGLQFASDGRSCLVSRVYTPGDSVDDNVSRLIPIGDGEETRLSFGRMSYLATLSPTSGQFAIVKGRDIAQVFDSLAADEMMGEVHELSIVDSYSASALAFASDGKTFAAVHGRLEPILRKDGTLALRARAIRNDVLTLFETTTWSVQDSVVNEELLDCTALAVSRDARWIATGHPGGIARVWDGRTLQKKEEMNLQAETAVLPRFAPDGKRLALLTQPSGGLTWRRSQTPSGFTFERQWNQTPCELALYEAKEFQLQRTFRLEDAAFATYHANRPRASLNPARLAFSPDGNSILVGCNGVTLLDAETGETIRQFDLPHEAP</sequence>
<evidence type="ECO:0000313" key="3">
    <source>
        <dbReference type="Proteomes" id="UP000318878"/>
    </source>
</evidence>
<dbReference type="SUPFAM" id="SSF50998">
    <property type="entry name" value="Quinoprotein alcohol dehydrogenase-like"/>
    <property type="match status" value="1"/>
</dbReference>
<dbReference type="EMBL" id="SJPF01000001">
    <property type="protein sequence ID" value="TWT38624.1"/>
    <property type="molecule type" value="Genomic_DNA"/>
</dbReference>
<feature type="signal peptide" evidence="1">
    <location>
        <begin position="1"/>
        <end position="28"/>
    </location>
</feature>
<keyword evidence="1" id="KW-0732">Signal</keyword>
<reference evidence="2 3" key="1">
    <citation type="submission" date="2019-02" db="EMBL/GenBank/DDBJ databases">
        <title>Deep-cultivation of Planctomycetes and their phenomic and genomic characterization uncovers novel biology.</title>
        <authorList>
            <person name="Wiegand S."/>
            <person name="Jogler M."/>
            <person name="Boedeker C."/>
            <person name="Pinto D."/>
            <person name="Vollmers J."/>
            <person name="Rivas-Marin E."/>
            <person name="Kohn T."/>
            <person name="Peeters S.H."/>
            <person name="Heuer A."/>
            <person name="Rast P."/>
            <person name="Oberbeckmann S."/>
            <person name="Bunk B."/>
            <person name="Jeske O."/>
            <person name="Meyerdierks A."/>
            <person name="Storesund J.E."/>
            <person name="Kallscheuer N."/>
            <person name="Luecker S."/>
            <person name="Lage O.M."/>
            <person name="Pohl T."/>
            <person name="Merkel B.J."/>
            <person name="Hornburger P."/>
            <person name="Mueller R.-W."/>
            <person name="Bruemmer F."/>
            <person name="Labrenz M."/>
            <person name="Spormann A.M."/>
            <person name="Op Den Camp H."/>
            <person name="Overmann J."/>
            <person name="Amann R."/>
            <person name="Jetten M.S.M."/>
            <person name="Mascher T."/>
            <person name="Medema M.H."/>
            <person name="Devos D.P."/>
            <person name="Kaster A.-K."/>
            <person name="Ovreas L."/>
            <person name="Rohde M."/>
            <person name="Galperin M.Y."/>
            <person name="Jogler C."/>
        </authorList>
    </citation>
    <scope>NUCLEOTIDE SEQUENCE [LARGE SCALE GENOMIC DNA]</scope>
    <source>
        <strain evidence="2 3">Enr8</strain>
    </source>
</reference>
<accession>A0A5C5VJ02</accession>
<keyword evidence="3" id="KW-1185">Reference proteome</keyword>